<evidence type="ECO:0000256" key="4">
    <source>
        <dbReference type="ARBA" id="ARBA00022989"/>
    </source>
</evidence>
<dbReference type="PANTHER" id="PTHR13466">
    <property type="entry name" value="TEX2 PROTEIN-RELATED"/>
    <property type="match status" value="1"/>
</dbReference>
<evidence type="ECO:0000256" key="8">
    <source>
        <dbReference type="HAMAP-Rule" id="MF_03103"/>
    </source>
</evidence>
<feature type="transmembrane region" description="Helical" evidence="10">
    <location>
        <begin position="20"/>
        <end position="45"/>
    </location>
</feature>
<evidence type="ECO:0000259" key="11">
    <source>
        <dbReference type="PROSITE" id="PS51847"/>
    </source>
</evidence>
<evidence type="ECO:0000256" key="2">
    <source>
        <dbReference type="ARBA" id="ARBA00022692"/>
    </source>
</evidence>
<comment type="similarity">
    <text evidence="8">Belongs to the MMM1 family.</text>
</comment>
<evidence type="ECO:0000256" key="10">
    <source>
        <dbReference type="SAM" id="Phobius"/>
    </source>
</evidence>
<dbReference type="GO" id="GO:0005789">
    <property type="term" value="C:endoplasmic reticulum membrane"/>
    <property type="evidence" value="ECO:0007669"/>
    <property type="project" value="UniProtKB-SubCell"/>
</dbReference>
<evidence type="ECO:0000313" key="12">
    <source>
        <dbReference type="EMBL" id="KAF2238627.1"/>
    </source>
</evidence>
<comment type="subcellular location">
    <subcellularLocation>
        <location evidence="8">Endoplasmic reticulum membrane</location>
        <topology evidence="8">Single-pass type I membrane protein</topology>
    </subcellularLocation>
    <text evidence="8">The ERMES/MDM complex localizes to a few discrete foci (around 10 per single cell), that represent mitochondria-endoplasmic reticulum junctions. These foci are often found next to mtDNA nucleoids.</text>
</comment>
<organism evidence="12 13">
    <name type="scientific">Viridothelium virens</name>
    <name type="common">Speckled blister lichen</name>
    <name type="synonym">Trypethelium virens</name>
    <dbReference type="NCBI Taxonomy" id="1048519"/>
    <lineage>
        <taxon>Eukaryota</taxon>
        <taxon>Fungi</taxon>
        <taxon>Dikarya</taxon>
        <taxon>Ascomycota</taxon>
        <taxon>Pezizomycotina</taxon>
        <taxon>Dothideomycetes</taxon>
        <taxon>Dothideomycetes incertae sedis</taxon>
        <taxon>Trypetheliales</taxon>
        <taxon>Trypetheliaceae</taxon>
        <taxon>Viridothelium</taxon>
    </lineage>
</organism>
<feature type="topological domain" description="Cytoplasmic" evidence="8">
    <location>
        <begin position="47"/>
        <end position="519"/>
    </location>
</feature>
<keyword evidence="4 8" id="KW-1133">Transmembrane helix</keyword>
<dbReference type="GO" id="GO:0015914">
    <property type="term" value="P:phospholipid transport"/>
    <property type="evidence" value="ECO:0007669"/>
    <property type="project" value="TreeGrafter"/>
</dbReference>
<dbReference type="PANTHER" id="PTHR13466:SF0">
    <property type="entry name" value="SMP-LTD DOMAIN-CONTAINING PROTEIN"/>
    <property type="match status" value="1"/>
</dbReference>
<dbReference type="EMBL" id="ML991775">
    <property type="protein sequence ID" value="KAF2238627.1"/>
    <property type="molecule type" value="Genomic_DNA"/>
</dbReference>
<dbReference type="Proteomes" id="UP000800092">
    <property type="component" value="Unassembled WGS sequence"/>
</dbReference>
<gene>
    <name evidence="8" type="primary">MMM1</name>
    <name evidence="12" type="ORF">EV356DRAFT_267035</name>
</gene>
<evidence type="ECO:0000313" key="13">
    <source>
        <dbReference type="Proteomes" id="UP000800092"/>
    </source>
</evidence>
<dbReference type="GO" id="GO:0008289">
    <property type="term" value="F:lipid binding"/>
    <property type="evidence" value="ECO:0007669"/>
    <property type="project" value="UniProtKB-KW"/>
</dbReference>
<reference evidence="12" key="1">
    <citation type="journal article" date="2020" name="Stud. Mycol.">
        <title>101 Dothideomycetes genomes: a test case for predicting lifestyles and emergence of pathogens.</title>
        <authorList>
            <person name="Haridas S."/>
            <person name="Albert R."/>
            <person name="Binder M."/>
            <person name="Bloem J."/>
            <person name="Labutti K."/>
            <person name="Salamov A."/>
            <person name="Andreopoulos B."/>
            <person name="Baker S."/>
            <person name="Barry K."/>
            <person name="Bills G."/>
            <person name="Bluhm B."/>
            <person name="Cannon C."/>
            <person name="Castanera R."/>
            <person name="Culley D."/>
            <person name="Daum C."/>
            <person name="Ezra D."/>
            <person name="Gonzalez J."/>
            <person name="Henrissat B."/>
            <person name="Kuo A."/>
            <person name="Liang C."/>
            <person name="Lipzen A."/>
            <person name="Lutzoni F."/>
            <person name="Magnuson J."/>
            <person name="Mondo S."/>
            <person name="Nolan M."/>
            <person name="Ohm R."/>
            <person name="Pangilinan J."/>
            <person name="Park H.-J."/>
            <person name="Ramirez L."/>
            <person name="Alfaro M."/>
            <person name="Sun H."/>
            <person name="Tritt A."/>
            <person name="Yoshinaga Y."/>
            <person name="Zwiers L.-H."/>
            <person name="Turgeon B."/>
            <person name="Goodwin S."/>
            <person name="Spatafora J."/>
            <person name="Crous P."/>
            <person name="Grigoriev I."/>
        </authorList>
    </citation>
    <scope>NUCLEOTIDE SEQUENCE</scope>
    <source>
        <strain evidence="12">Tuck. ex Michener</strain>
    </source>
</reference>
<dbReference type="CDD" id="cd21671">
    <property type="entry name" value="SMP_Mmm1"/>
    <property type="match status" value="1"/>
</dbReference>
<keyword evidence="7 8" id="KW-0472">Membrane</keyword>
<dbReference type="HAMAP" id="MF_03103">
    <property type="entry name" value="Mmm1"/>
    <property type="match status" value="1"/>
</dbReference>
<proteinExistence type="inferred from homology"/>
<evidence type="ECO:0000256" key="9">
    <source>
        <dbReference type="SAM" id="MobiDB-lite"/>
    </source>
</evidence>
<name>A0A6A6HKQ7_VIRVR</name>
<dbReference type="InterPro" id="IPR031468">
    <property type="entry name" value="SMP_LBD"/>
</dbReference>
<dbReference type="GO" id="GO:0032865">
    <property type="term" value="C:ERMES complex"/>
    <property type="evidence" value="ECO:0007669"/>
    <property type="project" value="UniProtKB-UniRule"/>
</dbReference>
<feature type="region of interest" description="Disordered" evidence="9">
    <location>
        <begin position="308"/>
        <end position="339"/>
    </location>
</feature>
<dbReference type="GO" id="GO:1990456">
    <property type="term" value="P:mitochondrion-endoplasmic reticulum membrane tethering"/>
    <property type="evidence" value="ECO:0007669"/>
    <property type="project" value="TreeGrafter"/>
</dbReference>
<keyword evidence="2 8" id="KW-0812">Transmembrane</keyword>
<evidence type="ECO:0000256" key="6">
    <source>
        <dbReference type="ARBA" id="ARBA00023121"/>
    </source>
</evidence>
<comment type="subunit">
    <text evidence="8">Homodimer. Component of the ER-mitochondria encounter structure (ERMES) or MDM complex, composed of MMM1, MDM10, MDM12 and MDM34. A MMM1 homodimer associates with one molecule of MDM12 on each side in a pairwise head-to-tail manner, and the SMP-LTD domains of MMM1 and MDM12 generate a continuous hydrophobic tunnel for phospholipid trafficking.</text>
</comment>
<comment type="function">
    <text evidence="8">Component of the ERMES/MDM complex, which serves as a molecular tether to connect the endoplasmic reticulum (ER) and mitochondria. Components of this complex are involved in the control of mitochondrial shape and protein biogenesis, and function in nonvesicular lipid trafficking between the ER and mitochondria. The MDM12-MMM1 subcomplex functions in the major beta-barrel assembly pathway that is responsible for biogenesis of all outer membrane beta-barrel proteins, and acts in a late step after the SAM complex. The MDM10-MDM12-MMM1 subcomplex further acts in the TOM40-specific pathway after the action of the MDM12-MMM1 complex. Essential for establishing and maintaining the structure of mitochondria and maintenance of mtDNA nucleoids.</text>
</comment>
<dbReference type="PROSITE" id="PS51847">
    <property type="entry name" value="SMP"/>
    <property type="match status" value="1"/>
</dbReference>
<feature type="domain" description="SMP-LTD" evidence="11">
    <location>
        <begin position="129"/>
        <end position="400"/>
    </location>
</feature>
<evidence type="ECO:0000256" key="3">
    <source>
        <dbReference type="ARBA" id="ARBA00022824"/>
    </source>
</evidence>
<feature type="region of interest" description="Disordered" evidence="9">
    <location>
        <begin position="470"/>
        <end position="519"/>
    </location>
</feature>
<dbReference type="OrthoDB" id="5599157at2759"/>
<feature type="compositionally biased region" description="Basic residues" evidence="9">
    <location>
        <begin position="57"/>
        <end position="73"/>
    </location>
</feature>
<feature type="compositionally biased region" description="Basic and acidic residues" evidence="9">
    <location>
        <begin position="470"/>
        <end position="486"/>
    </location>
</feature>
<evidence type="ECO:0000256" key="1">
    <source>
        <dbReference type="ARBA" id="ARBA00022448"/>
    </source>
</evidence>
<dbReference type="Pfam" id="PF10296">
    <property type="entry name" value="MMM1"/>
    <property type="match status" value="1"/>
</dbReference>
<evidence type="ECO:0000256" key="5">
    <source>
        <dbReference type="ARBA" id="ARBA00023055"/>
    </source>
</evidence>
<feature type="region of interest" description="Disordered" evidence="9">
    <location>
        <begin position="56"/>
        <end position="99"/>
    </location>
</feature>
<accession>A0A6A6HKQ7</accession>
<feature type="compositionally biased region" description="Basic and acidic residues" evidence="9">
    <location>
        <begin position="422"/>
        <end position="436"/>
    </location>
</feature>
<dbReference type="InterPro" id="IPR019411">
    <property type="entry name" value="MMM1_dom"/>
</dbReference>
<evidence type="ECO:0000256" key="7">
    <source>
        <dbReference type="ARBA" id="ARBA00023136"/>
    </source>
</evidence>
<dbReference type="AlphaFoldDB" id="A0A6A6HKQ7"/>
<keyword evidence="6" id="KW-0446">Lipid-binding</keyword>
<keyword evidence="13" id="KW-1185">Reference proteome</keyword>
<dbReference type="InterPro" id="IPR027537">
    <property type="entry name" value="Mmm1"/>
</dbReference>
<protein>
    <recommendedName>
        <fullName evidence="8">Maintenance of mitochondrial morphology protein 1</fullName>
    </recommendedName>
</protein>
<keyword evidence="3 8" id="KW-0256">Endoplasmic reticulum</keyword>
<sequence length="519" mass="56426">MSKELNPAPPSPSSSHGSSLSFTQGFLLGQLTISILIFIFIKFFIFGEPPPADLRASHRASLRHQRTLSHARRQAASSTSSPTTTSTTTPPSLLRKRSSRVLLGRPQTASPLPTATILAKTYYNVAAHQPESLDWFNVLVAQTIAQLRADAVQDDAVLAQLTEVLNRPGTKPEWVGEIKVTEISLGEEFPILSNCRVVAVSDEDGVGGGGGGGLDGGGGARVDGAKDGRLQARMDVDLSDTITLGVETKLVLNYPRPVSAVLPVALSVSLVRFSGTVCVLDFALFRLVPPKKPDTNFNRLQLSLSFTPAPPSPSQSSFPHNTSSHPLNPPRTPASSGPTGQLLTFTFLDDYHLDLSVRSLLGSRSRLQDVPKIAQLVEARLHAWFDERCVEPRFQQIQLPSLWPRKRNTRGGEGEEEDELEKEGGAEEEGKNEVRVKGNERKMARARSAGLLDEGKLAAEGEKIWEAEQRAQRAERMAEGEKDGMRWRGASSRDVSTNRGRSSEDTLRMPGGMPGMVMS</sequence>
<keyword evidence="1" id="KW-0813">Transport</keyword>
<dbReference type="GO" id="GO:0045040">
    <property type="term" value="P:protein insertion into mitochondrial outer membrane"/>
    <property type="evidence" value="ECO:0007669"/>
    <property type="project" value="UniProtKB-UniRule"/>
</dbReference>
<feature type="compositionally biased region" description="Low complexity" evidence="9">
    <location>
        <begin position="77"/>
        <end position="93"/>
    </location>
</feature>
<feature type="topological domain" description="Lumenal" evidence="8">
    <location>
        <begin position="1"/>
        <end position="25"/>
    </location>
</feature>
<feature type="region of interest" description="Disordered" evidence="9">
    <location>
        <begin position="404"/>
        <end position="436"/>
    </location>
</feature>
<keyword evidence="5" id="KW-0445">Lipid transport</keyword>